<keyword evidence="1" id="KW-0175">Coiled coil</keyword>
<sequence>MAKNVTKTWIQLLIISTLITTVPKPAYASGGIVDSFVDSFVEEFQKVKSYFTNFLDEFTNLPETIDNDLKSALEDSMGVLGIPDVEDVRASIEESLQTSDYPIYEGDKLANEVERQVARASASRVLSQEGQEQSIRELKQMQNTVSEVEQSAQTAQNQTVTQNVIKEVALQNARQAAILGSLQAATVEEAQRQEISNMLQSNISRALDGQTQADQYQKLGAGMETLRITSLSGLF</sequence>
<keyword evidence="2" id="KW-0732">Signal</keyword>
<evidence type="ECO:0000313" key="3">
    <source>
        <dbReference type="EMBL" id="AOY79307.1"/>
    </source>
</evidence>
<accession>A0A1D9FVC1</accession>
<feature type="chain" id="PRO_5009441672" description="P-type conjugative transfer protein TrbJ" evidence="2">
    <location>
        <begin position="29"/>
        <end position="235"/>
    </location>
</feature>
<feature type="coiled-coil region" evidence="1">
    <location>
        <begin position="131"/>
        <end position="158"/>
    </location>
</feature>
<name>A0A1D9FVC1_MOOP1</name>
<evidence type="ECO:0000313" key="4">
    <source>
        <dbReference type="Proteomes" id="UP000176944"/>
    </source>
</evidence>
<dbReference type="EMBL" id="CP017708">
    <property type="protein sequence ID" value="AOY79307.1"/>
    <property type="molecule type" value="Genomic_DNA"/>
</dbReference>
<gene>
    <name evidence="3" type="ORF">BJP36_04645</name>
</gene>
<reference evidence="4" key="1">
    <citation type="submission" date="2016-10" db="EMBL/GenBank/DDBJ databases">
        <title>Comparative genomics uncovers the prolific and rare metabolic potential of the cyanobacterial genus Moorea.</title>
        <authorList>
            <person name="Leao T."/>
            <person name="Castelao G."/>
            <person name="Korobeynikov A."/>
            <person name="Monroe E.A."/>
            <person name="Podell S."/>
            <person name="Glukhov E."/>
            <person name="Allen E."/>
            <person name="Gerwick W.H."/>
            <person name="Gerwick L."/>
        </authorList>
    </citation>
    <scope>NUCLEOTIDE SEQUENCE [LARGE SCALE GENOMIC DNA]</scope>
    <source>
        <strain evidence="4">JHB</strain>
    </source>
</reference>
<organism evidence="3 4">
    <name type="scientific">Moorena producens (strain JHB)</name>
    <dbReference type="NCBI Taxonomy" id="1454205"/>
    <lineage>
        <taxon>Bacteria</taxon>
        <taxon>Bacillati</taxon>
        <taxon>Cyanobacteriota</taxon>
        <taxon>Cyanophyceae</taxon>
        <taxon>Coleofasciculales</taxon>
        <taxon>Coleofasciculaceae</taxon>
        <taxon>Moorena</taxon>
    </lineage>
</organism>
<protein>
    <recommendedName>
        <fullName evidence="5">P-type conjugative transfer protein TrbJ</fullName>
    </recommendedName>
</protein>
<dbReference type="AlphaFoldDB" id="A0A1D9FVC1"/>
<evidence type="ECO:0000256" key="1">
    <source>
        <dbReference type="SAM" id="Coils"/>
    </source>
</evidence>
<dbReference type="Proteomes" id="UP000176944">
    <property type="component" value="Chromosome"/>
</dbReference>
<evidence type="ECO:0008006" key="5">
    <source>
        <dbReference type="Google" id="ProtNLM"/>
    </source>
</evidence>
<evidence type="ECO:0000256" key="2">
    <source>
        <dbReference type="SAM" id="SignalP"/>
    </source>
</evidence>
<proteinExistence type="predicted"/>
<feature type="signal peptide" evidence="2">
    <location>
        <begin position="1"/>
        <end position="28"/>
    </location>
</feature>